<dbReference type="SMART" id="SM00151">
    <property type="entry name" value="SWIB"/>
    <property type="match status" value="1"/>
</dbReference>
<evidence type="ECO:0000313" key="3">
    <source>
        <dbReference type="EMBL" id="KAK1424434.1"/>
    </source>
</evidence>
<dbReference type="InterPro" id="IPR003121">
    <property type="entry name" value="SWIB_MDM2_domain"/>
</dbReference>
<evidence type="ECO:0000259" key="2">
    <source>
        <dbReference type="PROSITE" id="PS51925"/>
    </source>
</evidence>
<reference evidence="3" key="1">
    <citation type="journal article" date="2023" name="bioRxiv">
        <title>Improved chromosome-level genome assembly for marigold (Tagetes erecta).</title>
        <authorList>
            <person name="Jiang F."/>
            <person name="Yuan L."/>
            <person name="Wang S."/>
            <person name="Wang H."/>
            <person name="Xu D."/>
            <person name="Wang A."/>
            <person name="Fan W."/>
        </authorList>
    </citation>
    <scope>NUCLEOTIDE SEQUENCE</scope>
    <source>
        <strain evidence="3">WSJ</strain>
        <tissue evidence="3">Leaf</tissue>
    </source>
</reference>
<dbReference type="CDD" id="cd10567">
    <property type="entry name" value="SWIB-MDM2_like"/>
    <property type="match status" value="1"/>
</dbReference>
<feature type="domain" description="DM2" evidence="2">
    <location>
        <begin position="436"/>
        <end position="519"/>
    </location>
</feature>
<dbReference type="PROSITE" id="PS51925">
    <property type="entry name" value="SWIB_MDM2"/>
    <property type="match status" value="1"/>
</dbReference>
<feature type="compositionally biased region" description="Polar residues" evidence="1">
    <location>
        <begin position="209"/>
        <end position="223"/>
    </location>
</feature>
<feature type="region of interest" description="Disordered" evidence="1">
    <location>
        <begin position="32"/>
        <end position="53"/>
    </location>
</feature>
<evidence type="ECO:0000256" key="1">
    <source>
        <dbReference type="SAM" id="MobiDB-lite"/>
    </source>
</evidence>
<dbReference type="Pfam" id="PF02201">
    <property type="entry name" value="SWIB"/>
    <property type="match status" value="1"/>
</dbReference>
<dbReference type="AlphaFoldDB" id="A0AAD8KKI2"/>
<dbReference type="Gene3D" id="1.10.245.10">
    <property type="entry name" value="SWIB/MDM2 domain"/>
    <property type="match status" value="2"/>
</dbReference>
<sequence>MNSHTPLEDSGKWWMPILQRKKTDMEVHLDLSAKTQSSRPPPGNSRGDVGHRNFSHFVPSSDRSYANVLQPQSVGSLLGSKSVISAMWEDSKSLSTFLLMKHLRHSLVAKKSGIRGFKDWKFGMVMTSHSKDLRGSKFTVFLHSYGKRKFLTVLENRLGGEEVRLTWKDRSFRIWVSENVKDWSPDFLEPSDMSDDPGRSLAREDQPSPDVSGSSNPNGSLENQGVDMAHIQPISTSRKRPRSNDPEINLGQDLDGGKTQLNMESLMRPGPHSPILPIPPLLVRASTTELPPYRDITMLSKSVPNGTSMVSTPTPVPELEVPSDGEIPTVNSNLLNDSIRSEAEATIALGMEVGAEIQNDIMMVQEAIAGEDRIPFSSLWEDQNFGSMAVASDGRSGGLACCWDLDIFTMTSYLNSRFFIAVSGRCKGLNDILHIVPQRPRFINSNLRRLTQEDSAALDASFTMDEVCKQLWAYIKKNNLQDPGNKRKIICDDALRVVFETDCTDMFKMNKLLAKHIIPLEPTIIISEALANCLDMQEREMSESEALRLVWEYIKINNLEVHFPSLASLLSVIERCATSPFFYT</sequence>
<keyword evidence="4" id="KW-1185">Reference proteome</keyword>
<evidence type="ECO:0000313" key="4">
    <source>
        <dbReference type="Proteomes" id="UP001229421"/>
    </source>
</evidence>
<dbReference type="EMBL" id="JAUHHV010000005">
    <property type="protein sequence ID" value="KAK1424434.1"/>
    <property type="molecule type" value="Genomic_DNA"/>
</dbReference>
<protein>
    <recommendedName>
        <fullName evidence="2">DM2 domain-containing protein</fullName>
    </recommendedName>
</protein>
<dbReference type="InterPro" id="IPR036885">
    <property type="entry name" value="SWIB_MDM2_dom_sf"/>
</dbReference>
<feature type="compositionally biased region" description="Basic and acidic residues" evidence="1">
    <location>
        <begin position="196"/>
        <end position="206"/>
    </location>
</feature>
<organism evidence="3 4">
    <name type="scientific">Tagetes erecta</name>
    <name type="common">African marigold</name>
    <dbReference type="NCBI Taxonomy" id="13708"/>
    <lineage>
        <taxon>Eukaryota</taxon>
        <taxon>Viridiplantae</taxon>
        <taxon>Streptophyta</taxon>
        <taxon>Embryophyta</taxon>
        <taxon>Tracheophyta</taxon>
        <taxon>Spermatophyta</taxon>
        <taxon>Magnoliopsida</taxon>
        <taxon>eudicotyledons</taxon>
        <taxon>Gunneridae</taxon>
        <taxon>Pentapetalae</taxon>
        <taxon>asterids</taxon>
        <taxon>campanulids</taxon>
        <taxon>Asterales</taxon>
        <taxon>Asteraceae</taxon>
        <taxon>Asteroideae</taxon>
        <taxon>Heliantheae alliance</taxon>
        <taxon>Tageteae</taxon>
        <taxon>Tagetes</taxon>
    </lineage>
</organism>
<gene>
    <name evidence="3" type="ORF">QVD17_19763</name>
</gene>
<feature type="region of interest" description="Disordered" evidence="1">
    <location>
        <begin position="186"/>
        <end position="278"/>
    </location>
</feature>
<accession>A0AAD8KKI2</accession>
<dbReference type="PANTHER" id="PTHR13844">
    <property type="entry name" value="SWI/SNF-RELATED MATRIX-ASSOCIATED ACTIN-DEPENDENT REGULATOR OF CHROMATIN SUBFAMILY D"/>
    <property type="match status" value="1"/>
</dbReference>
<dbReference type="Proteomes" id="UP001229421">
    <property type="component" value="Unassembled WGS sequence"/>
</dbReference>
<proteinExistence type="predicted"/>
<dbReference type="SUPFAM" id="SSF47592">
    <property type="entry name" value="SWIB/MDM2 domain"/>
    <property type="match status" value="1"/>
</dbReference>
<comment type="caution">
    <text evidence="3">The sequence shown here is derived from an EMBL/GenBank/DDBJ whole genome shotgun (WGS) entry which is preliminary data.</text>
</comment>
<dbReference type="InterPro" id="IPR019835">
    <property type="entry name" value="SWIB_domain"/>
</dbReference>
<name>A0AAD8KKI2_TARER</name>